<feature type="transmembrane region" description="Helical" evidence="1">
    <location>
        <begin position="172"/>
        <end position="188"/>
    </location>
</feature>
<keyword evidence="3" id="KW-1185">Reference proteome</keyword>
<feature type="transmembrane region" description="Helical" evidence="1">
    <location>
        <begin position="194"/>
        <end position="211"/>
    </location>
</feature>
<dbReference type="Proteomes" id="UP000247780">
    <property type="component" value="Unassembled WGS sequence"/>
</dbReference>
<feature type="transmembrane region" description="Helical" evidence="1">
    <location>
        <begin position="113"/>
        <end position="131"/>
    </location>
</feature>
<keyword evidence="1" id="KW-0472">Membrane</keyword>
<proteinExistence type="predicted"/>
<protein>
    <submittedName>
        <fullName evidence="2">Uncharacterized protein</fullName>
    </submittedName>
</protein>
<keyword evidence="1" id="KW-1133">Transmembrane helix</keyword>
<feature type="transmembrane region" description="Helical" evidence="1">
    <location>
        <begin position="218"/>
        <end position="239"/>
    </location>
</feature>
<name>A0ABX5M4G3_9PROT</name>
<comment type="caution">
    <text evidence="2">The sequence shown here is derived from an EMBL/GenBank/DDBJ whole genome shotgun (WGS) entry which is preliminary data.</text>
</comment>
<reference evidence="2 3" key="1">
    <citation type="submission" date="2018-04" db="EMBL/GenBank/DDBJ databases">
        <title>Active sludge and wastewater microbial communities from Klosterneuburg, Austria.</title>
        <authorList>
            <person name="Wagner M."/>
        </authorList>
    </citation>
    <scope>NUCLEOTIDE SEQUENCE [LARGE SCALE GENOMIC DNA]</scope>
    <source>
        <strain evidence="2 3">Nm 57</strain>
    </source>
</reference>
<evidence type="ECO:0000256" key="1">
    <source>
        <dbReference type="SAM" id="Phobius"/>
    </source>
</evidence>
<gene>
    <name evidence="2" type="ORF">C8R14_1702</name>
</gene>
<sequence length="305" mass="34290">MIINRSGLQLLSIFIFGSVDKIYRESLFSTVGKDGFLFFEMLKIFDRFPEVSGSPVHRKRDYFIAAFTFFCVAISLVIDAHGTLLLQNILGVIAWIFLITLLRGENREIRMQVVIAVAFATAGEHFASIYMGGYTYRLENVPLYVPPGHGMVYLTAVALARSGFFLKYARKITAFVVITCGLWSVWGISGLPEHGDQVGALLYVVFLIYLFKGRSPLVYLAAFFITTWLELIGTAAGTWRWATLEPIFELTQGNPPSGVSAWYCLVDAVAISGAPVFLNLFDRIDGLFKWFKTKKINLKIIFSRK</sequence>
<accession>A0ABX5M4G3</accession>
<feature type="transmembrane region" description="Helical" evidence="1">
    <location>
        <begin position="143"/>
        <end position="160"/>
    </location>
</feature>
<organism evidence="2 3">
    <name type="scientific">Nitrosomonas eutropha</name>
    <dbReference type="NCBI Taxonomy" id="916"/>
    <lineage>
        <taxon>Bacteria</taxon>
        <taxon>Pseudomonadati</taxon>
        <taxon>Pseudomonadota</taxon>
        <taxon>Betaproteobacteria</taxon>
        <taxon>Nitrosomonadales</taxon>
        <taxon>Nitrosomonadaceae</taxon>
        <taxon>Nitrosomonas</taxon>
    </lineage>
</organism>
<dbReference type="EMBL" id="QICQ01000070">
    <property type="protein sequence ID" value="PXV72587.1"/>
    <property type="molecule type" value="Genomic_DNA"/>
</dbReference>
<feature type="transmembrane region" description="Helical" evidence="1">
    <location>
        <begin position="259"/>
        <end position="281"/>
    </location>
</feature>
<evidence type="ECO:0000313" key="2">
    <source>
        <dbReference type="EMBL" id="PXV72587.1"/>
    </source>
</evidence>
<evidence type="ECO:0000313" key="3">
    <source>
        <dbReference type="Proteomes" id="UP000247780"/>
    </source>
</evidence>
<feature type="transmembrane region" description="Helical" evidence="1">
    <location>
        <begin position="84"/>
        <end position="101"/>
    </location>
</feature>
<feature type="transmembrane region" description="Helical" evidence="1">
    <location>
        <begin position="62"/>
        <end position="78"/>
    </location>
</feature>
<keyword evidence="1" id="KW-0812">Transmembrane</keyword>